<dbReference type="Ensembl" id="ENSSORT00005021840.1">
    <property type="protein sequence ID" value="ENSSORP00005021203.1"/>
    <property type="gene ID" value="ENSSORG00005010352.1"/>
</dbReference>
<organism evidence="3 4">
    <name type="scientific">Sphaeramia orbicularis</name>
    <name type="common">orbiculate cardinalfish</name>
    <dbReference type="NCBI Taxonomy" id="375764"/>
    <lineage>
        <taxon>Eukaryota</taxon>
        <taxon>Metazoa</taxon>
        <taxon>Chordata</taxon>
        <taxon>Craniata</taxon>
        <taxon>Vertebrata</taxon>
        <taxon>Euteleostomi</taxon>
        <taxon>Actinopterygii</taxon>
        <taxon>Neopterygii</taxon>
        <taxon>Teleostei</taxon>
        <taxon>Neoteleostei</taxon>
        <taxon>Acanthomorphata</taxon>
        <taxon>Gobiaria</taxon>
        <taxon>Kurtiformes</taxon>
        <taxon>Apogonoidei</taxon>
        <taxon>Apogonidae</taxon>
        <taxon>Apogoninae</taxon>
        <taxon>Sphaeramia</taxon>
    </lineage>
</organism>
<reference evidence="3" key="1">
    <citation type="submission" date="2019-06" db="EMBL/GenBank/DDBJ databases">
        <authorList>
            <consortium name="Wellcome Sanger Institute Data Sharing"/>
        </authorList>
    </citation>
    <scope>NUCLEOTIDE SEQUENCE [LARGE SCALE GENOMIC DNA]</scope>
</reference>
<evidence type="ECO:0000313" key="3">
    <source>
        <dbReference type="Ensembl" id="ENSSORP00005021203.1"/>
    </source>
</evidence>
<sequence length="605" mass="69117">MRRYFNVELASEQFFWLDGSGLDAEPEPETDCEWSDDEVTDSSVISEEESEEQEPQTPPRCATRRSAKRKRRWGTDCSRTPRVQTAEPGLRSKPWRTEQDWDTGPTESKFQPLRIPGLQVHTLYPLTAKDLFSLYFSADTVKTICTHTNKNAAINKERGKKYKWIDIEPEDLYKFFGLLFFTTLVQLPNLQDYWKQNHVLSVSIPSKVMTRERFRTILWNIHLSDPEADVVNDSKKGTPSYDKLFKVRPLYDDILNACQAYFHPRRELAVDERMVATKTKTCKSQYMTDRPTQRGIKFFVLTESCSGYTVNFQIYTGKAATVSENGLAYDVVMNLISPSSLGTGYHLYMNIFYTSPKLFLDLASMKFGACGTYREGGKECPGDGKNALTKKSRRGSFRWIREGPLLFVKWMDTHEVSVCSTIHSAYSGETVTRKMKDRDGCLTERDIPYPTPISAYNKYMSGVDLSDQLIQYYSTLRKSACWYKTILLHFLDIASTNAFILHREISSIKKVQPMTHKDFMVELLCQLCGVDNSGVPQSRKTSHVPVPIASTIDPSQKATKGRLKCKHCLENNKRSDTPWKCEACDVALFFPTRISCFCTISGSVG</sequence>
<feature type="compositionally biased region" description="Acidic residues" evidence="1">
    <location>
        <begin position="24"/>
        <end position="54"/>
    </location>
</feature>
<dbReference type="AlphaFoldDB" id="A0A672ZY44"/>
<reference evidence="3" key="2">
    <citation type="submission" date="2025-08" db="UniProtKB">
        <authorList>
            <consortium name="Ensembl"/>
        </authorList>
    </citation>
    <scope>IDENTIFICATION</scope>
</reference>
<dbReference type="Proteomes" id="UP000472271">
    <property type="component" value="Chromosome 15"/>
</dbReference>
<proteinExistence type="predicted"/>
<feature type="compositionally biased region" description="Basic residues" evidence="1">
    <location>
        <begin position="62"/>
        <end position="72"/>
    </location>
</feature>
<evidence type="ECO:0000313" key="4">
    <source>
        <dbReference type="Proteomes" id="UP000472271"/>
    </source>
</evidence>
<name>A0A672ZY44_9TELE</name>
<accession>A0A672ZY44</accession>
<dbReference type="Pfam" id="PF13843">
    <property type="entry name" value="DDE_Tnp_1_7"/>
    <property type="match status" value="1"/>
</dbReference>
<dbReference type="PANTHER" id="PTHR46599">
    <property type="entry name" value="PIGGYBAC TRANSPOSABLE ELEMENT-DERIVED PROTEIN 4"/>
    <property type="match status" value="1"/>
</dbReference>
<feature type="region of interest" description="Disordered" evidence="1">
    <location>
        <begin position="19"/>
        <end position="108"/>
    </location>
</feature>
<evidence type="ECO:0000256" key="1">
    <source>
        <dbReference type="SAM" id="MobiDB-lite"/>
    </source>
</evidence>
<dbReference type="PANTHER" id="PTHR46599:SF3">
    <property type="entry name" value="PIGGYBAC TRANSPOSABLE ELEMENT-DERIVED PROTEIN 4"/>
    <property type="match status" value="1"/>
</dbReference>
<dbReference type="InParanoid" id="A0A672ZY44"/>
<dbReference type="InterPro" id="IPR029526">
    <property type="entry name" value="PGBD"/>
</dbReference>
<evidence type="ECO:0000259" key="2">
    <source>
        <dbReference type="Pfam" id="PF13843"/>
    </source>
</evidence>
<feature type="domain" description="PiggyBac transposable element-derived protein" evidence="2">
    <location>
        <begin position="127"/>
        <end position="499"/>
    </location>
</feature>
<gene>
    <name evidence="3" type="primary">LOC115434577</name>
</gene>
<keyword evidence="4" id="KW-1185">Reference proteome</keyword>
<reference evidence="3" key="3">
    <citation type="submission" date="2025-09" db="UniProtKB">
        <authorList>
            <consortium name="Ensembl"/>
        </authorList>
    </citation>
    <scope>IDENTIFICATION</scope>
</reference>
<protein>
    <submittedName>
        <fullName evidence="3">PiggyBac transposable element-derived protein 3-like</fullName>
    </submittedName>
</protein>